<proteinExistence type="predicted"/>
<dbReference type="InterPro" id="IPR003593">
    <property type="entry name" value="AAA+_ATPase"/>
</dbReference>
<sequence length="602" mass="63875">MSDSAPELPSSLLSVGRALRMGFRAEPLLLVTGGVLTLAAAVPDALLALGFKLLAEAVALGGGGRLVAAGALLAGLAVGSWLLSLAGERINLRFAERAAVKIESYVARLQSSVATIEHQERSDHLDLLAVLRDHAGALSQLYRSLFSTVGAVTRVLLTVGLLVSVRPLLGLLVVFAVPTVLVSIRRAAVENRAEQGGAQDRRMARHWFVLGSTAPAGKEVRVAGVQRRLRDGRREAWDRAYVPLARARLVSTVWQSAVWAVFGAAFVAGVAYVATGPGSPVAVAGSVTLALAAGGRLSQYVGQTVTESRFFRGIWLDASRRLTWLEEYAAARAGAADLPVPARLRQGVRFEDVGFTYPGSDGPVLDHVSVSLPAGSVVAVVGENGAGKTTLVKLLCRFYEPASGRVTVDGADLARLPPEEWRSRLAGTFQDFFRFEFQAGRAIGLGDLDRAGDLAAVGRAVERAGAGDVVATFPDGLATQLGGTWRGGVEVSFGQWQKLALARGFMRDDPLVLVLDEPTAALDAESEHALFERYAAAARAPGGRDGGRITVLVSHRFSTVRMADLIIVLDGARVLESGTHDELMADGGKYAELYRIQQASYR</sequence>
<dbReference type="Gene3D" id="1.20.1560.10">
    <property type="entry name" value="ABC transporter type 1, transmembrane domain"/>
    <property type="match status" value="1"/>
</dbReference>
<dbReference type="InterPro" id="IPR003439">
    <property type="entry name" value="ABC_transporter-like_ATP-bd"/>
</dbReference>
<dbReference type="SMART" id="SM00382">
    <property type="entry name" value="AAA"/>
    <property type="match status" value="1"/>
</dbReference>
<organism evidence="9 10">
    <name type="scientific">Sphaerisporangium corydalis</name>
    <dbReference type="NCBI Taxonomy" id="1441875"/>
    <lineage>
        <taxon>Bacteria</taxon>
        <taxon>Bacillati</taxon>
        <taxon>Actinomycetota</taxon>
        <taxon>Actinomycetes</taxon>
        <taxon>Streptosporangiales</taxon>
        <taxon>Streptosporangiaceae</taxon>
        <taxon>Sphaerisporangium</taxon>
    </lineage>
</organism>
<dbReference type="InterPro" id="IPR039421">
    <property type="entry name" value="Type_1_exporter"/>
</dbReference>
<dbReference type="SUPFAM" id="SSF90123">
    <property type="entry name" value="ABC transporter transmembrane region"/>
    <property type="match status" value="1"/>
</dbReference>
<evidence type="ECO:0000313" key="9">
    <source>
        <dbReference type="EMBL" id="MFC4585214.1"/>
    </source>
</evidence>
<evidence type="ECO:0000256" key="3">
    <source>
        <dbReference type="ARBA" id="ARBA00022741"/>
    </source>
</evidence>
<name>A0ABV9E8D3_9ACTN</name>
<keyword evidence="3" id="KW-0547">Nucleotide-binding</keyword>
<keyword evidence="10" id="KW-1185">Reference proteome</keyword>
<dbReference type="SUPFAM" id="SSF52540">
    <property type="entry name" value="P-loop containing nucleoside triphosphate hydrolases"/>
    <property type="match status" value="1"/>
</dbReference>
<evidence type="ECO:0000256" key="6">
    <source>
        <dbReference type="ARBA" id="ARBA00023136"/>
    </source>
</evidence>
<evidence type="ECO:0000256" key="5">
    <source>
        <dbReference type="ARBA" id="ARBA00022989"/>
    </source>
</evidence>
<dbReference type="InterPro" id="IPR017871">
    <property type="entry name" value="ABC_transporter-like_CS"/>
</dbReference>
<feature type="transmembrane region" description="Helical" evidence="7">
    <location>
        <begin position="28"/>
        <end position="54"/>
    </location>
</feature>
<dbReference type="PROSITE" id="PS50893">
    <property type="entry name" value="ABC_TRANSPORTER_2"/>
    <property type="match status" value="1"/>
</dbReference>
<gene>
    <name evidence="9" type="ORF">ACFO8L_03980</name>
</gene>
<feature type="domain" description="ABC transporter" evidence="8">
    <location>
        <begin position="348"/>
        <end position="596"/>
    </location>
</feature>
<dbReference type="InterPro" id="IPR027417">
    <property type="entry name" value="P-loop_NTPase"/>
</dbReference>
<evidence type="ECO:0000256" key="2">
    <source>
        <dbReference type="ARBA" id="ARBA00022692"/>
    </source>
</evidence>
<dbReference type="Pfam" id="PF00005">
    <property type="entry name" value="ABC_tran"/>
    <property type="match status" value="1"/>
</dbReference>
<keyword evidence="6 7" id="KW-0472">Membrane</keyword>
<dbReference type="PROSITE" id="PS00211">
    <property type="entry name" value="ABC_TRANSPORTER_1"/>
    <property type="match status" value="1"/>
</dbReference>
<keyword evidence="5 7" id="KW-1133">Transmembrane helix</keyword>
<evidence type="ECO:0000256" key="7">
    <source>
        <dbReference type="SAM" id="Phobius"/>
    </source>
</evidence>
<dbReference type="Proteomes" id="UP001595891">
    <property type="component" value="Unassembled WGS sequence"/>
</dbReference>
<accession>A0ABV9E8D3</accession>
<dbReference type="RefSeq" id="WP_262850542.1">
    <property type="nucleotide sequence ID" value="NZ_JANZYP010000109.1"/>
</dbReference>
<feature type="transmembrane region" description="Helical" evidence="7">
    <location>
        <begin position="256"/>
        <end position="275"/>
    </location>
</feature>
<dbReference type="PANTHER" id="PTHR24221:SF654">
    <property type="entry name" value="ATP-BINDING CASSETTE SUB-FAMILY B MEMBER 6"/>
    <property type="match status" value="1"/>
</dbReference>
<evidence type="ECO:0000256" key="4">
    <source>
        <dbReference type="ARBA" id="ARBA00022840"/>
    </source>
</evidence>
<dbReference type="Gene3D" id="3.40.50.300">
    <property type="entry name" value="P-loop containing nucleotide triphosphate hydrolases"/>
    <property type="match status" value="1"/>
</dbReference>
<keyword evidence="4 9" id="KW-0067">ATP-binding</keyword>
<dbReference type="InterPro" id="IPR036640">
    <property type="entry name" value="ABC1_TM_sf"/>
</dbReference>
<evidence type="ECO:0000256" key="1">
    <source>
        <dbReference type="ARBA" id="ARBA00004651"/>
    </source>
</evidence>
<keyword evidence="2 7" id="KW-0812">Transmembrane</keyword>
<dbReference type="EMBL" id="JBHSFN010000002">
    <property type="protein sequence ID" value="MFC4585214.1"/>
    <property type="molecule type" value="Genomic_DNA"/>
</dbReference>
<evidence type="ECO:0000259" key="8">
    <source>
        <dbReference type="PROSITE" id="PS50893"/>
    </source>
</evidence>
<comment type="subcellular location">
    <subcellularLocation>
        <location evidence="1">Cell membrane</location>
        <topology evidence="1">Multi-pass membrane protein</topology>
    </subcellularLocation>
</comment>
<dbReference type="GO" id="GO:0005524">
    <property type="term" value="F:ATP binding"/>
    <property type="evidence" value="ECO:0007669"/>
    <property type="project" value="UniProtKB-KW"/>
</dbReference>
<reference evidence="10" key="1">
    <citation type="journal article" date="2019" name="Int. J. Syst. Evol. Microbiol.">
        <title>The Global Catalogue of Microorganisms (GCM) 10K type strain sequencing project: providing services to taxonomists for standard genome sequencing and annotation.</title>
        <authorList>
            <consortium name="The Broad Institute Genomics Platform"/>
            <consortium name="The Broad Institute Genome Sequencing Center for Infectious Disease"/>
            <person name="Wu L."/>
            <person name="Ma J."/>
        </authorList>
    </citation>
    <scope>NUCLEOTIDE SEQUENCE [LARGE SCALE GENOMIC DNA]</scope>
    <source>
        <strain evidence="10">CCUG 49560</strain>
    </source>
</reference>
<dbReference type="PANTHER" id="PTHR24221">
    <property type="entry name" value="ATP-BINDING CASSETTE SUB-FAMILY B"/>
    <property type="match status" value="1"/>
</dbReference>
<evidence type="ECO:0000313" key="10">
    <source>
        <dbReference type="Proteomes" id="UP001595891"/>
    </source>
</evidence>
<feature type="transmembrane region" description="Helical" evidence="7">
    <location>
        <begin position="168"/>
        <end position="184"/>
    </location>
</feature>
<protein>
    <submittedName>
        <fullName evidence="9">ABC transporter ATP-binding protein</fullName>
    </submittedName>
</protein>
<comment type="caution">
    <text evidence="9">The sequence shown here is derived from an EMBL/GenBank/DDBJ whole genome shotgun (WGS) entry which is preliminary data.</text>
</comment>
<feature type="transmembrane region" description="Helical" evidence="7">
    <location>
        <begin position="66"/>
        <end position="87"/>
    </location>
</feature>